<comment type="caution">
    <text evidence="1">The sequence shown here is derived from an EMBL/GenBank/DDBJ whole genome shotgun (WGS) entry which is preliminary data.</text>
</comment>
<accession>A0A8K0RD09</accession>
<keyword evidence="2" id="KW-1185">Reference proteome</keyword>
<name>A0A8K0RD09_9PLEO</name>
<proteinExistence type="predicted"/>
<evidence type="ECO:0008006" key="3">
    <source>
        <dbReference type="Google" id="ProtNLM"/>
    </source>
</evidence>
<dbReference type="EMBL" id="JAGMVJ010000003">
    <property type="protein sequence ID" value="KAH7092363.1"/>
    <property type="molecule type" value="Genomic_DNA"/>
</dbReference>
<gene>
    <name evidence="1" type="ORF">FB567DRAFT_434994</name>
</gene>
<dbReference type="Proteomes" id="UP000813461">
    <property type="component" value="Unassembled WGS sequence"/>
</dbReference>
<dbReference type="SUPFAM" id="SSF53335">
    <property type="entry name" value="S-adenosyl-L-methionine-dependent methyltransferases"/>
    <property type="match status" value="1"/>
</dbReference>
<dbReference type="PANTHER" id="PTHR43036">
    <property type="entry name" value="OSJNBB0011N17.9 PROTEIN"/>
    <property type="match status" value="1"/>
</dbReference>
<evidence type="ECO:0000313" key="1">
    <source>
        <dbReference type="EMBL" id="KAH7092363.1"/>
    </source>
</evidence>
<dbReference type="PANTHER" id="PTHR43036:SF2">
    <property type="entry name" value="OS04G0481300 PROTEIN"/>
    <property type="match status" value="1"/>
</dbReference>
<organism evidence="1 2">
    <name type="scientific">Paraphoma chrysanthemicola</name>
    <dbReference type="NCBI Taxonomy" id="798071"/>
    <lineage>
        <taxon>Eukaryota</taxon>
        <taxon>Fungi</taxon>
        <taxon>Dikarya</taxon>
        <taxon>Ascomycota</taxon>
        <taxon>Pezizomycotina</taxon>
        <taxon>Dothideomycetes</taxon>
        <taxon>Pleosporomycetidae</taxon>
        <taxon>Pleosporales</taxon>
        <taxon>Pleosporineae</taxon>
        <taxon>Phaeosphaeriaceae</taxon>
        <taxon>Paraphoma</taxon>
    </lineage>
</organism>
<reference evidence="1" key="1">
    <citation type="journal article" date="2021" name="Nat. Commun.">
        <title>Genetic determinants of endophytism in the Arabidopsis root mycobiome.</title>
        <authorList>
            <person name="Mesny F."/>
            <person name="Miyauchi S."/>
            <person name="Thiergart T."/>
            <person name="Pickel B."/>
            <person name="Atanasova L."/>
            <person name="Karlsson M."/>
            <person name="Huettel B."/>
            <person name="Barry K.W."/>
            <person name="Haridas S."/>
            <person name="Chen C."/>
            <person name="Bauer D."/>
            <person name="Andreopoulos W."/>
            <person name="Pangilinan J."/>
            <person name="LaButti K."/>
            <person name="Riley R."/>
            <person name="Lipzen A."/>
            <person name="Clum A."/>
            <person name="Drula E."/>
            <person name="Henrissat B."/>
            <person name="Kohler A."/>
            <person name="Grigoriev I.V."/>
            <person name="Martin F.M."/>
            <person name="Hacquard S."/>
        </authorList>
    </citation>
    <scope>NUCLEOTIDE SEQUENCE</scope>
    <source>
        <strain evidence="1">MPI-SDFR-AT-0120</strain>
    </source>
</reference>
<dbReference type="InterPro" id="IPR029063">
    <property type="entry name" value="SAM-dependent_MTases_sf"/>
</dbReference>
<dbReference type="OrthoDB" id="2013972at2759"/>
<evidence type="ECO:0000313" key="2">
    <source>
        <dbReference type="Proteomes" id="UP000813461"/>
    </source>
</evidence>
<sequence length="273" mass="31347">MSSATALSTTATPFPAQTYQPSYDSWPYHEDDFTRYDETDDAGFYRQPRLVTHIDDASIARLTDYYDTVLPTKGRILDMCTSWKSFYPSTHKVAVQTRELEVFGVGLNAAEMELNGLFQDSEYWRVLDLNKAPYDVRAGWPEYKHKEEEELMFDAVTCVVSIDYLVKPRDVCRNLLAVTKEGGQVHLVISNRCFPNKVIRRWMMLSERERLELVGDYLHFSGWKDVEIVDLCARDKSGMRITDDHGTVLSRSSGLPGHLDPLWVVRGTKRSDS</sequence>
<dbReference type="Gene3D" id="3.40.50.150">
    <property type="entry name" value="Vaccinia Virus protein VP39"/>
    <property type="match status" value="1"/>
</dbReference>
<dbReference type="AlphaFoldDB" id="A0A8K0RD09"/>
<protein>
    <recommendedName>
        <fullName evidence="3">Methyltransferase type 11 domain-containing protein</fullName>
    </recommendedName>
</protein>